<comment type="caution">
    <text evidence="1">The sequence shown here is derived from an EMBL/GenBank/DDBJ whole genome shotgun (WGS) entry which is preliminary data.</text>
</comment>
<dbReference type="SUPFAM" id="SSF88723">
    <property type="entry name" value="PIN domain-like"/>
    <property type="match status" value="1"/>
</dbReference>
<evidence type="ECO:0000313" key="1">
    <source>
        <dbReference type="EMBL" id="PWI56696.1"/>
    </source>
</evidence>
<dbReference type="OrthoDB" id="9773249at2"/>
<reference evidence="1 2" key="1">
    <citation type="submission" date="2016-11" db="EMBL/GenBank/DDBJ databases">
        <title>Comparative genomics of Acidibacillus ferroxidans species.</title>
        <authorList>
            <person name="Oliveira G."/>
            <person name="Nunes G."/>
            <person name="Oliveira R."/>
            <person name="Araujo F."/>
            <person name="Salim A."/>
            <person name="Scholte L."/>
            <person name="Morais D."/>
            <person name="Nancucheo I."/>
            <person name="Johnson D.B."/>
            <person name="Grail B."/>
            <person name="Bittencourt J."/>
            <person name="Valadares R."/>
        </authorList>
    </citation>
    <scope>NUCLEOTIDE SEQUENCE [LARGE SCALE GENOMIC DNA]</scope>
    <source>
        <strain evidence="1 2">Y002</strain>
    </source>
</reference>
<accession>A0A2U3D5Z2</accession>
<dbReference type="CDD" id="cd18699">
    <property type="entry name" value="PIN_VapC_like"/>
    <property type="match status" value="1"/>
</dbReference>
<proteinExistence type="predicted"/>
<organism evidence="1 2">
    <name type="scientific">Sulfoacidibacillus thermotolerans</name>
    <name type="common">Acidibacillus sulfuroxidans</name>
    <dbReference type="NCBI Taxonomy" id="1765684"/>
    <lineage>
        <taxon>Bacteria</taxon>
        <taxon>Bacillati</taxon>
        <taxon>Bacillota</taxon>
        <taxon>Bacilli</taxon>
        <taxon>Bacillales</taxon>
        <taxon>Alicyclobacillaceae</taxon>
        <taxon>Sulfoacidibacillus</taxon>
    </lineage>
</organism>
<evidence type="ECO:0000313" key="2">
    <source>
        <dbReference type="Proteomes" id="UP000245380"/>
    </source>
</evidence>
<dbReference type="AlphaFoldDB" id="A0A2U3D5Z2"/>
<gene>
    <name evidence="1" type="ORF">BM613_12505</name>
</gene>
<evidence type="ECO:0008006" key="3">
    <source>
        <dbReference type="Google" id="ProtNLM"/>
    </source>
</evidence>
<dbReference type="InterPro" id="IPR029060">
    <property type="entry name" value="PIN-like_dom_sf"/>
</dbReference>
<dbReference type="EMBL" id="MPDK01000030">
    <property type="protein sequence ID" value="PWI56696.1"/>
    <property type="molecule type" value="Genomic_DNA"/>
</dbReference>
<dbReference type="Proteomes" id="UP000245380">
    <property type="component" value="Unassembled WGS sequence"/>
</dbReference>
<name>A0A2U3D5Z2_SULT2</name>
<keyword evidence="2" id="KW-1185">Reference proteome</keyword>
<sequence length="504" mass="59159">MRVLLDTNIIIHREISKAIRDDIGILFRWLDNLHYDKYIHPLTVEEINKYRDEAVRRSFNVKLASYNVLKNIAPWTGPIVEVSEREDTNDNDLIDSRLLNEVLQDRVDSLITEDKKIRRKAGLLGIAHRIFTIDAFLEKVTAENPQLADYRVLSVKKEFFGNINVGDEFFDSFREDYAGFNQWFNRKSDEIAYISQLDNRISAFLYLKLEDETEDYSDISPVFSRKRRLKIGTFKVTLNGFKLGERFLKIVFDNAVRYHVDEIYVTIFDRTIEQQRLINLLEDFGFSHHGYKKEELVFVRSMVNIKNLDNPKFMYPYIPTDGNNIFFVSIYPQYHTELFPDSILNTESPDDFVEHTPFRNAISKVYISRAYERDLKSGDVLLFYRTGDRHPKVYSGVVTTIGIVENIVTNIRSEDEFISLCRKRSVFTDDELREHWNYKPRNRPFIVNFLYTYSLPKRPNLHRLIELGIISDASSIPRGFGKMSPEQLLTVLREAQANEGLVIH</sequence>
<dbReference type="Gene3D" id="3.40.50.1010">
    <property type="entry name" value="5'-nuclease"/>
    <property type="match status" value="1"/>
</dbReference>
<dbReference type="RefSeq" id="WP_109431543.1">
    <property type="nucleotide sequence ID" value="NZ_MPDK01000030.1"/>
</dbReference>
<protein>
    <recommendedName>
        <fullName evidence="3">PIN domain-containing protein</fullName>
    </recommendedName>
</protein>